<evidence type="ECO:0000256" key="7">
    <source>
        <dbReference type="ARBA" id="ARBA00023004"/>
    </source>
</evidence>
<evidence type="ECO:0000256" key="1">
    <source>
        <dbReference type="ARBA" id="ARBA00001917"/>
    </source>
</evidence>
<evidence type="ECO:0000256" key="8">
    <source>
        <dbReference type="ARBA" id="ARBA00023014"/>
    </source>
</evidence>
<evidence type="ECO:0000256" key="4">
    <source>
        <dbReference type="ARBA" id="ARBA00022714"/>
    </source>
</evidence>
<evidence type="ECO:0000256" key="5">
    <source>
        <dbReference type="ARBA" id="ARBA00022723"/>
    </source>
</evidence>
<keyword evidence="6" id="KW-0560">Oxidoreductase</keyword>
<organism evidence="11">
    <name type="scientific">Burkholderia cepacia</name>
    <name type="common">Pseudomonas cepacia</name>
    <dbReference type="NCBI Taxonomy" id="292"/>
    <lineage>
        <taxon>Bacteria</taxon>
        <taxon>Pseudomonadati</taxon>
        <taxon>Pseudomonadota</taxon>
        <taxon>Betaproteobacteria</taxon>
        <taxon>Burkholderiales</taxon>
        <taxon>Burkholderiaceae</taxon>
        <taxon>Burkholderia</taxon>
        <taxon>Burkholderia cepacia complex</taxon>
    </lineage>
</organism>
<dbReference type="GO" id="GO:0016491">
    <property type="term" value="F:oxidoreductase activity"/>
    <property type="evidence" value="ECO:0007669"/>
    <property type="project" value="UniProtKB-KW"/>
</dbReference>
<feature type="domain" description="FAD-binding FR-type" evidence="10">
    <location>
        <begin position="4"/>
        <end position="107"/>
    </location>
</feature>
<dbReference type="GO" id="GO:0046872">
    <property type="term" value="F:metal ion binding"/>
    <property type="evidence" value="ECO:0007669"/>
    <property type="project" value="UniProtKB-KW"/>
</dbReference>
<evidence type="ECO:0000259" key="10">
    <source>
        <dbReference type="PROSITE" id="PS51384"/>
    </source>
</evidence>
<dbReference type="PROSITE" id="PS51384">
    <property type="entry name" value="FAD_FR"/>
    <property type="match status" value="1"/>
</dbReference>
<dbReference type="GO" id="GO:0032259">
    <property type="term" value="P:methylation"/>
    <property type="evidence" value="ECO:0007669"/>
    <property type="project" value="UniProtKB-KW"/>
</dbReference>
<dbReference type="Gene3D" id="2.40.30.10">
    <property type="entry name" value="Translation factors"/>
    <property type="match status" value="1"/>
</dbReference>
<dbReference type="RefSeq" id="WP_060292500.1">
    <property type="nucleotide sequence ID" value="NZ_CP013444.1"/>
</dbReference>
<dbReference type="GO" id="GO:0051537">
    <property type="term" value="F:2 iron, 2 sulfur cluster binding"/>
    <property type="evidence" value="ECO:0007669"/>
    <property type="project" value="UniProtKB-KW"/>
</dbReference>
<keyword evidence="4" id="KW-0001">2Fe-2S</keyword>
<dbReference type="InterPro" id="IPR006058">
    <property type="entry name" value="2Fe2S_fd_BS"/>
</dbReference>
<dbReference type="PROSITE" id="PS00197">
    <property type="entry name" value="2FE2S_FER_1"/>
    <property type="match status" value="1"/>
</dbReference>
<evidence type="ECO:0000256" key="2">
    <source>
        <dbReference type="ARBA" id="ARBA00022630"/>
    </source>
</evidence>
<evidence type="ECO:0000256" key="3">
    <source>
        <dbReference type="ARBA" id="ARBA00022643"/>
    </source>
</evidence>
<proteinExistence type="predicted"/>
<keyword evidence="11" id="KW-0489">Methyltransferase</keyword>
<dbReference type="InterPro" id="IPR050415">
    <property type="entry name" value="MRET"/>
</dbReference>
<dbReference type="InterPro" id="IPR001041">
    <property type="entry name" value="2Fe-2S_ferredoxin-type"/>
</dbReference>
<dbReference type="GO" id="GO:0008168">
    <property type="term" value="F:methyltransferase activity"/>
    <property type="evidence" value="ECO:0007669"/>
    <property type="project" value="UniProtKB-KW"/>
</dbReference>
<dbReference type="PROSITE" id="PS51085">
    <property type="entry name" value="2FE2S_FER_2"/>
    <property type="match status" value="1"/>
</dbReference>
<keyword evidence="2" id="KW-0285">Flavoprotein</keyword>
<evidence type="ECO:0000256" key="6">
    <source>
        <dbReference type="ARBA" id="ARBA00023002"/>
    </source>
</evidence>
<dbReference type="InterPro" id="IPR036010">
    <property type="entry name" value="2Fe-2S_ferredoxin-like_sf"/>
</dbReference>
<evidence type="ECO:0000313" key="11">
    <source>
        <dbReference type="EMBL" id="AOK19250.1"/>
    </source>
</evidence>
<protein>
    <submittedName>
        <fullName evidence="11">Vanillate O-demethylase oxidoreductase</fullName>
    </submittedName>
</protein>
<accession>A0A1B4PZB7</accession>
<dbReference type="InterPro" id="IPR039261">
    <property type="entry name" value="FNR_nucleotide-bd"/>
</dbReference>
<name>A0A1B4PZB7_BURCE</name>
<dbReference type="InterPro" id="IPR054582">
    <property type="entry name" value="DmmA-like_N"/>
</dbReference>
<dbReference type="PANTHER" id="PTHR47354:SF1">
    <property type="entry name" value="CARNITINE MONOOXYGENASE REDUCTASE SUBUNIT"/>
    <property type="match status" value="1"/>
</dbReference>
<dbReference type="SUPFAM" id="SSF52343">
    <property type="entry name" value="Ferredoxin reductase-like, C-terminal NADP-linked domain"/>
    <property type="match status" value="1"/>
</dbReference>
<keyword evidence="11" id="KW-0808">Transferase</keyword>
<dbReference type="Pfam" id="PF22290">
    <property type="entry name" value="DmmA-like_N"/>
    <property type="match status" value="1"/>
</dbReference>
<dbReference type="InterPro" id="IPR017938">
    <property type="entry name" value="Riboflavin_synthase-like_b-brl"/>
</dbReference>
<sequence>MITHERCLNVLIANRDDTAEGIISLELVSPDGGNLPPFEAGSHVDVHIAPGLIRQYSLCNDPSESRRYRLGILRDEASRGGSVEIHRTFVPGQVIRISEPRCNFHLATATDRAVLLAGGIGITPLLSMAYRLHALDVPFTMHYCTRSSRRTAFAAEIASSAFAPQVDFHYDEGAPAQRFSLDTCLPDVRKGTHLYACGPEGFIRFVTDGAISRGWEPEQIHSEHFKAEISTNGSTFTVVAAVSGVSVTVPTGVTVAQALMNAGVSVPLSCEQGVCGTCLTHVIEGVPDHRDQYQTDDEKRTNTQMTPCCSRSLSEKIVLEI</sequence>
<dbReference type="Pfam" id="PF00111">
    <property type="entry name" value="Fer2"/>
    <property type="match status" value="1"/>
</dbReference>
<keyword evidence="8" id="KW-0411">Iron-sulfur</keyword>
<keyword evidence="5" id="KW-0479">Metal-binding</keyword>
<dbReference type="Gene3D" id="3.40.50.80">
    <property type="entry name" value="Nucleotide-binding domain of ferredoxin-NADP reductase (FNR) module"/>
    <property type="match status" value="1"/>
</dbReference>
<dbReference type="EMBL" id="CP013444">
    <property type="protein sequence ID" value="AOK19250.1"/>
    <property type="molecule type" value="Genomic_DNA"/>
</dbReference>
<evidence type="ECO:0000259" key="9">
    <source>
        <dbReference type="PROSITE" id="PS51085"/>
    </source>
</evidence>
<gene>
    <name evidence="11" type="ORF">WT26_25250</name>
</gene>
<dbReference type="CDD" id="cd06185">
    <property type="entry name" value="PDR_like"/>
    <property type="match status" value="1"/>
</dbReference>
<dbReference type="Gene3D" id="3.10.20.30">
    <property type="match status" value="1"/>
</dbReference>
<dbReference type="CDD" id="cd00207">
    <property type="entry name" value="fer2"/>
    <property type="match status" value="1"/>
</dbReference>
<keyword evidence="7" id="KW-0408">Iron</keyword>
<dbReference type="PANTHER" id="PTHR47354">
    <property type="entry name" value="NADH OXIDOREDUCTASE HCR"/>
    <property type="match status" value="1"/>
</dbReference>
<dbReference type="SUPFAM" id="SSF54292">
    <property type="entry name" value="2Fe-2S ferredoxin-like"/>
    <property type="match status" value="1"/>
</dbReference>
<dbReference type="AlphaFoldDB" id="A0A1B4PZB7"/>
<reference evidence="11" key="1">
    <citation type="submission" date="2015-12" db="EMBL/GenBank/DDBJ databases">
        <title>Diversity of Burkholderia near neighbor genomes.</title>
        <authorList>
            <person name="Sahl J."/>
            <person name="Wagner D."/>
            <person name="Keim P."/>
        </authorList>
    </citation>
    <scope>NUCLEOTIDE SEQUENCE [LARGE SCALE GENOMIC DNA]</scope>
    <source>
        <strain evidence="11">MSMB1184WGS</strain>
    </source>
</reference>
<keyword evidence="3" id="KW-0288">FMN</keyword>
<dbReference type="PRINTS" id="PR00409">
    <property type="entry name" value="PHDIOXRDTASE"/>
</dbReference>
<dbReference type="InterPro" id="IPR017927">
    <property type="entry name" value="FAD-bd_FR_type"/>
</dbReference>
<dbReference type="InterPro" id="IPR012675">
    <property type="entry name" value="Beta-grasp_dom_sf"/>
</dbReference>
<dbReference type="Proteomes" id="UP000094776">
    <property type="component" value="Chromosome 2"/>
</dbReference>
<comment type="cofactor">
    <cofactor evidence="1">
        <name>FMN</name>
        <dbReference type="ChEBI" id="CHEBI:58210"/>
    </cofactor>
</comment>
<dbReference type="SUPFAM" id="SSF63380">
    <property type="entry name" value="Riboflavin synthase domain-like"/>
    <property type="match status" value="1"/>
</dbReference>
<feature type="domain" description="2Fe-2S ferredoxin-type" evidence="9">
    <location>
        <begin position="234"/>
        <end position="321"/>
    </location>
</feature>